<name>A0A8H3YFX6_9TREE</name>
<evidence type="ECO:0000313" key="1">
    <source>
        <dbReference type="EMBL" id="GHJ86652.1"/>
    </source>
</evidence>
<gene>
    <name evidence="1" type="ORF">NliqN6_3054</name>
</gene>
<dbReference type="AlphaFoldDB" id="A0A8H3YFX6"/>
<dbReference type="OrthoDB" id="2585734at2759"/>
<comment type="caution">
    <text evidence="1">The sequence shown here is derived from an EMBL/GenBank/DDBJ whole genome shotgun (WGS) entry which is preliminary data.</text>
</comment>
<sequence>MPDIAQLLKDTMDQARAMHDKIDENDIANKETKDLLGNILKSANMPLNGTPSQPILDAKDTAARPGVGVPLPNGARLSPPLVPVLREKCAFENSALLPADEYQFSVQILSWTMAKIAIESGEWFAHASDEVAWQANEEYLKTSCQMLTDIYPLLQVSIDALLGVIKDTREECLRSPTDRTAAYEAYVAALPDRIAALKGNRDFEGKQVDGQDLHTKLVERTVRSLPKYLKERQEHQKTKSELAERVKAEAVRVYRWQF</sequence>
<dbReference type="Proteomes" id="UP000620104">
    <property type="component" value="Unassembled WGS sequence"/>
</dbReference>
<evidence type="ECO:0000313" key="2">
    <source>
        <dbReference type="Proteomes" id="UP000620104"/>
    </source>
</evidence>
<protein>
    <submittedName>
        <fullName evidence="1">Uncharacterized protein</fullName>
    </submittedName>
</protein>
<organism evidence="1 2">
    <name type="scientific">Naganishia liquefaciens</name>
    <dbReference type="NCBI Taxonomy" id="104408"/>
    <lineage>
        <taxon>Eukaryota</taxon>
        <taxon>Fungi</taxon>
        <taxon>Dikarya</taxon>
        <taxon>Basidiomycota</taxon>
        <taxon>Agaricomycotina</taxon>
        <taxon>Tremellomycetes</taxon>
        <taxon>Filobasidiales</taxon>
        <taxon>Filobasidiaceae</taxon>
        <taxon>Naganishia</taxon>
    </lineage>
</organism>
<reference evidence="1" key="1">
    <citation type="submission" date="2020-07" db="EMBL/GenBank/DDBJ databases">
        <title>Draft Genome Sequence of a Deep-Sea Yeast, Naganishia (Cryptococcus) liquefaciens strain N6.</title>
        <authorList>
            <person name="Han Y.W."/>
            <person name="Kajitani R."/>
            <person name="Morimoto H."/>
            <person name="Parhat M."/>
            <person name="Tsubouchi H."/>
            <person name="Bakenova O."/>
            <person name="Ogata M."/>
            <person name="Argunhan B."/>
            <person name="Aoki R."/>
            <person name="Kajiwara S."/>
            <person name="Itoh T."/>
            <person name="Iwasaki H."/>
        </authorList>
    </citation>
    <scope>NUCLEOTIDE SEQUENCE</scope>
    <source>
        <strain evidence="1">N6</strain>
    </source>
</reference>
<proteinExistence type="predicted"/>
<keyword evidence="2" id="KW-1185">Reference proteome</keyword>
<dbReference type="EMBL" id="BLZA01000019">
    <property type="protein sequence ID" value="GHJ86652.1"/>
    <property type="molecule type" value="Genomic_DNA"/>
</dbReference>
<accession>A0A8H3YFX6</accession>